<accession>A0A381UH88</accession>
<name>A0A381UH88_9ZZZZ</name>
<organism evidence="3">
    <name type="scientific">marine metagenome</name>
    <dbReference type="NCBI Taxonomy" id="408172"/>
    <lineage>
        <taxon>unclassified sequences</taxon>
        <taxon>metagenomes</taxon>
        <taxon>ecological metagenomes</taxon>
    </lineage>
</organism>
<dbReference type="SUPFAM" id="SSF51905">
    <property type="entry name" value="FAD/NAD(P)-binding domain"/>
    <property type="match status" value="1"/>
</dbReference>
<dbReference type="PANTHER" id="PTHR43747:SF5">
    <property type="entry name" value="FAD-BINDING DOMAIN-CONTAINING PROTEIN"/>
    <property type="match status" value="1"/>
</dbReference>
<evidence type="ECO:0000313" key="3">
    <source>
        <dbReference type="EMBL" id="SVA27552.1"/>
    </source>
</evidence>
<keyword evidence="1" id="KW-0560">Oxidoreductase</keyword>
<dbReference type="GO" id="GO:0016491">
    <property type="term" value="F:oxidoreductase activity"/>
    <property type="evidence" value="ECO:0007669"/>
    <property type="project" value="UniProtKB-KW"/>
</dbReference>
<reference evidence="3" key="1">
    <citation type="submission" date="2018-05" db="EMBL/GenBank/DDBJ databases">
        <authorList>
            <person name="Lanie J.A."/>
            <person name="Ng W.-L."/>
            <person name="Kazmierczak K.M."/>
            <person name="Andrzejewski T.M."/>
            <person name="Davidsen T.M."/>
            <person name="Wayne K.J."/>
            <person name="Tettelin H."/>
            <person name="Glass J.I."/>
            <person name="Rusch D."/>
            <person name="Podicherti R."/>
            <person name="Tsui H.-C.T."/>
            <person name="Winkler M.E."/>
        </authorList>
    </citation>
    <scope>NUCLEOTIDE SEQUENCE</scope>
</reference>
<sequence>MEHRADIAIIGAGFGGSLMAMVARRLGRSVMLIERGTHPRFAIGESTTPLANLLLQQLAEEYDLPQLLPFRRWGEWQREHSGIGCGLKRGFSFFHHTLGQAFSDDEQRSRQLLVAASPRDEVADTHWFRADFDQHLVNEAQRLGVEYFEQTELTNFDEQPAGVTLGGRRNGGSVRFHVGFVIDATGPRGWLHRTLGLAKRELPMMPATSGLFAHFNNVGAWPSAVGAPYPVEDAAVHHVFDGGWVWILKFNNGITSAGVGATRQRADELGLAKGEAGWQRLLAKLPSLAKQFTGAELVGGFVFTPELSFCSGQINGARWALLPSSAGFVDPLLSSGFPLTLLGIQRLAKLLDGGIDLADYERRTLAELDQVSRLVGALYASMGDFELFTALTQIYFVALSYSETAHRLGKPELAESFLLRDHPEFGPATRGICESVVRLAKRKEVLAKVRKTIEPFNVAGLADPAKRNWYPVNIDDLFSTAAKLNSSEPEIREMLLREQLL</sequence>
<dbReference type="InterPro" id="IPR050816">
    <property type="entry name" value="Flavin-dep_Halogenase_NPB"/>
</dbReference>
<dbReference type="Gene3D" id="3.50.50.60">
    <property type="entry name" value="FAD/NAD(P)-binding domain"/>
    <property type="match status" value="1"/>
</dbReference>
<dbReference type="Pfam" id="PF01266">
    <property type="entry name" value="DAO"/>
    <property type="match status" value="1"/>
</dbReference>
<dbReference type="EMBL" id="UINC01006441">
    <property type="protein sequence ID" value="SVA27552.1"/>
    <property type="molecule type" value="Genomic_DNA"/>
</dbReference>
<dbReference type="AlphaFoldDB" id="A0A381UH88"/>
<feature type="domain" description="FAD dependent oxidoreductase" evidence="2">
    <location>
        <begin position="6"/>
        <end position="263"/>
    </location>
</feature>
<gene>
    <name evidence="3" type="ORF">METZ01_LOCUS80406</name>
</gene>
<evidence type="ECO:0000256" key="1">
    <source>
        <dbReference type="ARBA" id="ARBA00023002"/>
    </source>
</evidence>
<dbReference type="InterPro" id="IPR036188">
    <property type="entry name" value="FAD/NAD-bd_sf"/>
</dbReference>
<protein>
    <recommendedName>
        <fullName evidence="2">FAD dependent oxidoreductase domain-containing protein</fullName>
    </recommendedName>
</protein>
<evidence type="ECO:0000259" key="2">
    <source>
        <dbReference type="Pfam" id="PF01266"/>
    </source>
</evidence>
<dbReference type="PANTHER" id="PTHR43747">
    <property type="entry name" value="FAD-BINDING PROTEIN"/>
    <property type="match status" value="1"/>
</dbReference>
<proteinExistence type="predicted"/>
<dbReference type="InterPro" id="IPR006076">
    <property type="entry name" value="FAD-dep_OxRdtase"/>
</dbReference>